<dbReference type="EMBL" id="WUTW01000002">
    <property type="protein sequence ID" value="MXQ64320.1"/>
    <property type="molecule type" value="Genomic_DNA"/>
</dbReference>
<accession>A0A6I4W6H3</accession>
<dbReference type="InterPro" id="IPR036689">
    <property type="entry name" value="ESAT-6-like_sf"/>
</dbReference>
<proteinExistence type="predicted"/>
<evidence type="ECO:0000313" key="2">
    <source>
        <dbReference type="EMBL" id="MXQ64320.1"/>
    </source>
</evidence>
<dbReference type="AlphaFoldDB" id="A0A6I4W6H3"/>
<evidence type="ECO:0000313" key="3">
    <source>
        <dbReference type="Proteomes" id="UP000431901"/>
    </source>
</evidence>
<feature type="compositionally biased region" description="Low complexity" evidence="1">
    <location>
        <begin position="22"/>
        <end position="33"/>
    </location>
</feature>
<protein>
    <submittedName>
        <fullName evidence="2">Uncharacterized protein</fullName>
    </submittedName>
</protein>
<dbReference type="SUPFAM" id="SSF140453">
    <property type="entry name" value="EsxAB dimer-like"/>
    <property type="match status" value="1"/>
</dbReference>
<keyword evidence="3" id="KW-1185">Reference proteome</keyword>
<name>A0A6I4W6H3_9ACTN</name>
<dbReference type="Proteomes" id="UP000431901">
    <property type="component" value="Unassembled WGS sequence"/>
</dbReference>
<feature type="compositionally biased region" description="Basic and acidic residues" evidence="1">
    <location>
        <begin position="1"/>
        <end position="10"/>
    </location>
</feature>
<comment type="caution">
    <text evidence="2">The sequence shown here is derived from an EMBL/GenBank/DDBJ whole genome shotgun (WGS) entry which is preliminary data.</text>
</comment>
<sequence length="315" mass="34501">MTANETERETPMGPNPDPPPALLHMPPTATAPTQGPLAPHWTNYLGVDYAGLFDLVNQMGRYIEAVSPMTQNLAKEINRLISGHRGWYGESASMFRRAYGQDAYMIASVCKMAQVIAEVVSDVVHKLAQLESRLSESLSIGFEQGYFVADDRFYEFKVPGAPKTGPGHVEYVGKLDEFDKLFRECWKQAESIRAEAAAELAVVEATFSEVIKYFRGQNISNALESKGLLNTDQMKKYKPIMDRLVKQAEDQQKKLDGSGVGLADTLEKMKKIGGGAQEVGDLIGSVPALEKYGTSISEVGSAVSTISGLAENWLN</sequence>
<reference evidence="2 3" key="1">
    <citation type="submission" date="2019-12" db="EMBL/GenBank/DDBJ databases">
        <title>Nocardia macrotermitis sp. nov. and Nocardia aurantia sp. nov., isolated from the gut of the fungus growing-termite Macrotermes natalensis.</title>
        <authorList>
            <person name="Christine B."/>
            <person name="Rene B."/>
        </authorList>
    </citation>
    <scope>NUCLEOTIDE SEQUENCE [LARGE SCALE GENOMIC DNA]</scope>
    <source>
        <strain evidence="2 3">DSM 102126</strain>
    </source>
</reference>
<evidence type="ECO:0000256" key="1">
    <source>
        <dbReference type="SAM" id="MobiDB-lite"/>
    </source>
</evidence>
<feature type="region of interest" description="Disordered" evidence="1">
    <location>
        <begin position="1"/>
        <end position="35"/>
    </location>
</feature>
<dbReference type="RefSeq" id="WP_161102567.1">
    <property type="nucleotide sequence ID" value="NZ_JBHLYI010000013.1"/>
</dbReference>
<gene>
    <name evidence="2" type="ORF">GQ466_09750</name>
</gene>
<organism evidence="2 3">
    <name type="scientific">Actinomadura rayongensis</name>
    <dbReference type="NCBI Taxonomy" id="1429076"/>
    <lineage>
        <taxon>Bacteria</taxon>
        <taxon>Bacillati</taxon>
        <taxon>Actinomycetota</taxon>
        <taxon>Actinomycetes</taxon>
        <taxon>Streptosporangiales</taxon>
        <taxon>Thermomonosporaceae</taxon>
        <taxon>Actinomadura</taxon>
    </lineage>
</organism>